<proteinExistence type="predicted"/>
<feature type="chain" id="PRO_5004218216" evidence="2">
    <location>
        <begin position="22"/>
        <end position="334"/>
    </location>
</feature>
<dbReference type="Proteomes" id="UP000007058">
    <property type="component" value="Chromosome"/>
</dbReference>
<dbReference type="KEGG" id="mag:amb1889"/>
<dbReference type="STRING" id="342108.amb1889"/>
<dbReference type="OrthoDB" id="10007560at2"/>
<dbReference type="AlphaFoldDB" id="Q2W632"/>
<keyword evidence="2" id="KW-0732">Signal</keyword>
<evidence type="ECO:0000313" key="3">
    <source>
        <dbReference type="EMBL" id="BAE50693.1"/>
    </source>
</evidence>
<reference evidence="3 4" key="1">
    <citation type="journal article" date="2005" name="DNA Res.">
        <title>Complete genome sequence of the facultative anaerobic magnetotactic bacterium Magnetospirillum sp. strain AMB-1.</title>
        <authorList>
            <person name="Matsunaga T."/>
            <person name="Okamura Y."/>
            <person name="Fukuda Y."/>
            <person name="Wahyudi A.T."/>
            <person name="Murase Y."/>
            <person name="Takeyama H."/>
        </authorList>
    </citation>
    <scope>NUCLEOTIDE SEQUENCE [LARGE SCALE GENOMIC DNA]</scope>
    <source>
        <strain evidence="4">ATCC 700264 / AMB-1</strain>
    </source>
</reference>
<accession>Q2W632</accession>
<sequence length="334" mass="36868">MIAGRTLLVPRALLAALSVRAGGLDRLDGQGAPPLTVVQPPAFSPAMGRDYRLQLQHTIHMILRGQLQKIAASRPAPRPAPPSAAPPRTVVELRIHRPGAGTGQVSTTLTSPVAAASRWQGDVVRLLTRLTEVNREVIPRQSRPHRLHPPVAPGVPRLPSPWSRPPSRMPAPLWFSTIRDVGDYLLQRSRTLAPPAVQHRAGLLSDRQSQTRPWTPPAAGPAARQATYLVLAVPGQNSQANPMAIGLSLYQPRQGTLLAYRRAARSTGPEIQQQIHKITRHVQSRIIHDVNQSLPWRGELREALRSPDLLRLLTDQISRAIHRRDGVDRYRRGQ</sequence>
<protein>
    <submittedName>
        <fullName evidence="3">Uncharacterized protein</fullName>
    </submittedName>
</protein>
<dbReference type="EMBL" id="AP007255">
    <property type="protein sequence ID" value="BAE50693.1"/>
    <property type="molecule type" value="Genomic_DNA"/>
</dbReference>
<organism evidence="3 4">
    <name type="scientific">Paramagnetospirillum magneticum (strain ATCC 700264 / AMB-1)</name>
    <name type="common">Magnetospirillum magneticum</name>
    <dbReference type="NCBI Taxonomy" id="342108"/>
    <lineage>
        <taxon>Bacteria</taxon>
        <taxon>Pseudomonadati</taxon>
        <taxon>Pseudomonadota</taxon>
        <taxon>Alphaproteobacteria</taxon>
        <taxon>Rhodospirillales</taxon>
        <taxon>Magnetospirillaceae</taxon>
        <taxon>Paramagnetospirillum</taxon>
    </lineage>
</organism>
<dbReference type="HOGENOM" id="CLU_831065_0_0_5"/>
<feature type="region of interest" description="Disordered" evidence="1">
    <location>
        <begin position="201"/>
        <end position="220"/>
    </location>
</feature>
<dbReference type="RefSeq" id="WP_011384294.1">
    <property type="nucleotide sequence ID" value="NC_007626.1"/>
</dbReference>
<name>Q2W632_PARM1</name>
<gene>
    <name evidence="3" type="ordered locus">amb1889</name>
</gene>
<evidence type="ECO:0000256" key="1">
    <source>
        <dbReference type="SAM" id="MobiDB-lite"/>
    </source>
</evidence>
<keyword evidence="4" id="KW-1185">Reference proteome</keyword>
<evidence type="ECO:0000313" key="4">
    <source>
        <dbReference type="Proteomes" id="UP000007058"/>
    </source>
</evidence>
<evidence type="ECO:0000256" key="2">
    <source>
        <dbReference type="SAM" id="SignalP"/>
    </source>
</evidence>
<feature type="signal peptide" evidence="2">
    <location>
        <begin position="1"/>
        <end position="21"/>
    </location>
</feature>